<evidence type="ECO:0000256" key="4">
    <source>
        <dbReference type="ARBA" id="ARBA00022679"/>
    </source>
</evidence>
<dbReference type="SMART" id="SM00220">
    <property type="entry name" value="S_TKc"/>
    <property type="match status" value="1"/>
</dbReference>
<evidence type="ECO:0000256" key="9">
    <source>
        <dbReference type="ARBA" id="ARBA00048679"/>
    </source>
</evidence>
<comment type="similarity">
    <text evidence="1">Belongs to the protein kinase superfamily. NEK Ser/Thr protein kinase family. NIMA subfamily.</text>
</comment>
<dbReference type="AlphaFoldDB" id="A0A8I3WV45"/>
<feature type="region of interest" description="Disordered" evidence="10">
    <location>
        <begin position="520"/>
        <end position="620"/>
    </location>
</feature>
<keyword evidence="13" id="KW-1185">Reference proteome</keyword>
<proteinExistence type="inferred from homology"/>
<keyword evidence="5" id="KW-0547">Nucleotide-binding</keyword>
<evidence type="ECO:0000256" key="7">
    <source>
        <dbReference type="ARBA" id="ARBA00022840"/>
    </source>
</evidence>
<feature type="domain" description="Protein kinase" evidence="11">
    <location>
        <begin position="4"/>
        <end position="241"/>
    </location>
</feature>
<sequence>MDKYDVIKAIGEGAFGKAYLAKEINFEKMPIQEKEASKKEVILLAKMKHPNIVAFFNSFQENGSLFIVMEDCDGGDLMKRISRQRGILGWLVQISLELKHIHDRKILHRDIKTQNIFLSKNGMVAKLGDFGIARALNNSMELARTCVGTPYYLSPEICQKKPHNNKTDIWSLGCVLYELCTLKHPFEVSNLQQLVLKICQAHFAPVSPRFSRNLHSLISQLFIISPQDRPSINSILKRPFLENLIPKYLTPEVIQEKFNHMLICRAGAPASQHAGKMVQKCKIQKVRFQGKCPPRSRISVPIKRNAILHRNEWRPPAGEQKPRSVSHSKHSFVFLNSFARLPPGWCAVVRSQLTVTSTSWVQVMDILNETLTFEDGMKFKEYTCVKEHEDYTDKAFEKLHCPETGFSTHTAAAAGNRRQWEGGAPQTLLQMMVVAYITSTCPTGPDDGQDIGIEGIPENRKQWLHEAPGTLMSILAAAHLTSFPFSADEGEFAMGTLKQWLPKEDEGKVEMVSVIEVDEEQLEPRFDDDDTNFEESEDELRDEAVESLEKLASFKGEDNTDKASSASQDSGKSIEKDEISVQKPEELSEGLENISTPSNDHICITDEDQGTSTTSQNVQV</sequence>
<dbReference type="OMA" id="RQWDARA"/>
<protein>
    <recommendedName>
        <fullName evidence="2">non-specific serine/threonine protein kinase</fullName>
        <ecNumber evidence="2">2.7.11.1</ecNumber>
    </recommendedName>
</protein>
<evidence type="ECO:0000256" key="5">
    <source>
        <dbReference type="ARBA" id="ARBA00022741"/>
    </source>
</evidence>
<dbReference type="PROSITE" id="PS00108">
    <property type="entry name" value="PROTEIN_KINASE_ST"/>
    <property type="match status" value="1"/>
</dbReference>
<dbReference type="Gene3D" id="1.10.510.10">
    <property type="entry name" value="Transferase(Phosphotransferase) domain 1"/>
    <property type="match status" value="1"/>
</dbReference>
<dbReference type="InterPro" id="IPR008271">
    <property type="entry name" value="Ser/Thr_kinase_AS"/>
</dbReference>
<dbReference type="Gene3D" id="3.30.200.20">
    <property type="entry name" value="Phosphorylase Kinase, domain 1"/>
    <property type="match status" value="1"/>
</dbReference>
<dbReference type="PANTHER" id="PTHR44899:SF1">
    <property type="entry name" value="SERINE_THREONINE-PROTEIN KINASE NEK5"/>
    <property type="match status" value="1"/>
</dbReference>
<evidence type="ECO:0000313" key="13">
    <source>
        <dbReference type="Proteomes" id="UP000008225"/>
    </source>
</evidence>
<dbReference type="GO" id="GO:0004674">
    <property type="term" value="F:protein serine/threonine kinase activity"/>
    <property type="evidence" value="ECO:0007669"/>
    <property type="project" value="UniProtKB-KW"/>
</dbReference>
<feature type="compositionally biased region" description="Polar residues" evidence="10">
    <location>
        <begin position="610"/>
        <end position="620"/>
    </location>
</feature>
<feature type="compositionally biased region" description="Acidic residues" evidence="10">
    <location>
        <begin position="520"/>
        <end position="541"/>
    </location>
</feature>
<reference evidence="12" key="2">
    <citation type="submission" date="2025-08" db="UniProtKB">
        <authorList>
            <consortium name="Ensembl"/>
        </authorList>
    </citation>
    <scope>IDENTIFICATION</scope>
</reference>
<evidence type="ECO:0000256" key="2">
    <source>
        <dbReference type="ARBA" id="ARBA00012513"/>
    </source>
</evidence>
<dbReference type="EC" id="2.7.11.1" evidence="2"/>
<keyword evidence="3" id="KW-0723">Serine/threonine-protein kinase</keyword>
<organism evidence="12 13">
    <name type="scientific">Callithrix jacchus</name>
    <name type="common">White-tufted-ear marmoset</name>
    <name type="synonym">Simia Jacchus</name>
    <dbReference type="NCBI Taxonomy" id="9483"/>
    <lineage>
        <taxon>Eukaryota</taxon>
        <taxon>Metazoa</taxon>
        <taxon>Chordata</taxon>
        <taxon>Craniata</taxon>
        <taxon>Vertebrata</taxon>
        <taxon>Euteleostomi</taxon>
        <taxon>Mammalia</taxon>
        <taxon>Eutheria</taxon>
        <taxon>Euarchontoglires</taxon>
        <taxon>Primates</taxon>
        <taxon>Haplorrhini</taxon>
        <taxon>Platyrrhini</taxon>
        <taxon>Cebidae</taxon>
        <taxon>Callitrichinae</taxon>
        <taxon>Callithrix</taxon>
        <taxon>Callithrix</taxon>
    </lineage>
</organism>
<dbReference type="Ensembl" id="ENSCJAT00000139690.1">
    <property type="protein sequence ID" value="ENSCJAP00000082274.1"/>
    <property type="gene ID" value="ENSCJAG00000077025.1"/>
</dbReference>
<dbReference type="GeneTree" id="ENSGT00940000160136"/>
<evidence type="ECO:0000256" key="6">
    <source>
        <dbReference type="ARBA" id="ARBA00022777"/>
    </source>
</evidence>
<comment type="catalytic activity">
    <reaction evidence="8">
        <text>L-threonyl-[protein] + ATP = O-phospho-L-threonyl-[protein] + ADP + H(+)</text>
        <dbReference type="Rhea" id="RHEA:46608"/>
        <dbReference type="Rhea" id="RHEA-COMP:11060"/>
        <dbReference type="Rhea" id="RHEA-COMP:11605"/>
        <dbReference type="ChEBI" id="CHEBI:15378"/>
        <dbReference type="ChEBI" id="CHEBI:30013"/>
        <dbReference type="ChEBI" id="CHEBI:30616"/>
        <dbReference type="ChEBI" id="CHEBI:61977"/>
        <dbReference type="ChEBI" id="CHEBI:456216"/>
        <dbReference type="EC" id="2.7.11.1"/>
    </reaction>
</comment>
<feature type="compositionally biased region" description="Polar residues" evidence="10">
    <location>
        <begin position="562"/>
        <end position="571"/>
    </location>
</feature>
<reference evidence="12 13" key="1">
    <citation type="submission" date="2009-03" db="EMBL/GenBank/DDBJ databases">
        <authorList>
            <person name="Warren W."/>
            <person name="Ye L."/>
            <person name="Minx P."/>
            <person name="Worley K."/>
            <person name="Gibbs R."/>
            <person name="Wilson R.K."/>
        </authorList>
    </citation>
    <scope>NUCLEOTIDE SEQUENCE [LARGE SCALE GENOMIC DNA]</scope>
</reference>
<keyword evidence="7" id="KW-0067">ATP-binding</keyword>
<name>A0A8I3WV45_CALJA</name>
<evidence type="ECO:0000259" key="11">
    <source>
        <dbReference type="PROSITE" id="PS50011"/>
    </source>
</evidence>
<reference evidence="12" key="3">
    <citation type="submission" date="2025-09" db="UniProtKB">
        <authorList>
            <consortium name="Ensembl"/>
        </authorList>
    </citation>
    <scope>IDENTIFICATION</scope>
</reference>
<evidence type="ECO:0000256" key="10">
    <source>
        <dbReference type="SAM" id="MobiDB-lite"/>
    </source>
</evidence>
<evidence type="ECO:0000313" key="12">
    <source>
        <dbReference type="Ensembl" id="ENSCJAP00000082274.1"/>
    </source>
</evidence>
<comment type="catalytic activity">
    <reaction evidence="9">
        <text>L-seryl-[protein] + ATP = O-phospho-L-seryl-[protein] + ADP + H(+)</text>
        <dbReference type="Rhea" id="RHEA:17989"/>
        <dbReference type="Rhea" id="RHEA-COMP:9863"/>
        <dbReference type="Rhea" id="RHEA-COMP:11604"/>
        <dbReference type="ChEBI" id="CHEBI:15378"/>
        <dbReference type="ChEBI" id="CHEBI:29999"/>
        <dbReference type="ChEBI" id="CHEBI:30616"/>
        <dbReference type="ChEBI" id="CHEBI:83421"/>
        <dbReference type="ChEBI" id="CHEBI:456216"/>
        <dbReference type="EC" id="2.7.11.1"/>
    </reaction>
</comment>
<dbReference type="Proteomes" id="UP000008225">
    <property type="component" value="Chromosome 1"/>
</dbReference>
<dbReference type="PROSITE" id="PS50011">
    <property type="entry name" value="PROTEIN_KINASE_DOM"/>
    <property type="match status" value="1"/>
</dbReference>
<feature type="compositionally biased region" description="Basic and acidic residues" evidence="10">
    <location>
        <begin position="572"/>
        <end position="586"/>
    </location>
</feature>
<keyword evidence="6" id="KW-0418">Kinase</keyword>
<dbReference type="PANTHER" id="PTHR44899">
    <property type="entry name" value="CAMK FAMILY PROTEIN KINASE"/>
    <property type="match status" value="1"/>
</dbReference>
<dbReference type="SUPFAM" id="SSF56112">
    <property type="entry name" value="Protein kinase-like (PK-like)"/>
    <property type="match status" value="1"/>
</dbReference>
<dbReference type="InterPro" id="IPR051131">
    <property type="entry name" value="NEK_Ser/Thr_kinase_NIMA"/>
</dbReference>
<dbReference type="FunFam" id="1.10.510.10:FF:000172">
    <property type="entry name" value="serine/threonine-protein kinase Nek1 isoform X1"/>
    <property type="match status" value="1"/>
</dbReference>
<evidence type="ECO:0000256" key="1">
    <source>
        <dbReference type="ARBA" id="ARBA00010886"/>
    </source>
</evidence>
<dbReference type="InterPro" id="IPR000719">
    <property type="entry name" value="Prot_kinase_dom"/>
</dbReference>
<evidence type="ECO:0000256" key="8">
    <source>
        <dbReference type="ARBA" id="ARBA00047899"/>
    </source>
</evidence>
<accession>A0A8I3WV45</accession>
<evidence type="ECO:0000256" key="3">
    <source>
        <dbReference type="ARBA" id="ARBA00022527"/>
    </source>
</evidence>
<dbReference type="Pfam" id="PF00069">
    <property type="entry name" value="Pkinase"/>
    <property type="match status" value="1"/>
</dbReference>
<dbReference type="InterPro" id="IPR011009">
    <property type="entry name" value="Kinase-like_dom_sf"/>
</dbReference>
<dbReference type="GO" id="GO:0005524">
    <property type="term" value="F:ATP binding"/>
    <property type="evidence" value="ECO:0007669"/>
    <property type="project" value="UniProtKB-KW"/>
</dbReference>
<keyword evidence="4" id="KW-0808">Transferase</keyword>